<dbReference type="SMART" id="SM00342">
    <property type="entry name" value="HTH_ARAC"/>
    <property type="match status" value="1"/>
</dbReference>
<dbReference type="PROSITE" id="PS01124">
    <property type="entry name" value="HTH_ARAC_FAMILY_2"/>
    <property type="match status" value="1"/>
</dbReference>
<dbReference type="Gene3D" id="1.10.10.60">
    <property type="entry name" value="Homeodomain-like"/>
    <property type="match status" value="1"/>
</dbReference>
<dbReference type="InterPro" id="IPR018060">
    <property type="entry name" value="HTH_AraC"/>
</dbReference>
<evidence type="ECO:0000256" key="2">
    <source>
        <dbReference type="ARBA" id="ARBA00023125"/>
    </source>
</evidence>
<gene>
    <name evidence="4" type="ORF">B5808_01080</name>
</gene>
<organism evidence="4 5">
    <name type="scientific">Cnuibacter physcomitrellae</name>
    <dbReference type="NCBI Taxonomy" id="1619308"/>
    <lineage>
        <taxon>Bacteria</taxon>
        <taxon>Bacillati</taxon>
        <taxon>Actinomycetota</taxon>
        <taxon>Actinomycetes</taxon>
        <taxon>Micrococcales</taxon>
        <taxon>Microbacteriaceae</taxon>
        <taxon>Cnuibacter</taxon>
    </lineage>
</organism>
<dbReference type="InterPro" id="IPR035418">
    <property type="entry name" value="AraC-bd_2"/>
</dbReference>
<dbReference type="GO" id="GO:0003700">
    <property type="term" value="F:DNA-binding transcription factor activity"/>
    <property type="evidence" value="ECO:0007669"/>
    <property type="project" value="InterPro"/>
</dbReference>
<accession>A0A1X9LFP0</accession>
<dbReference type="KEGG" id="cphy:B5808_01080"/>
<evidence type="ECO:0000256" key="3">
    <source>
        <dbReference type="ARBA" id="ARBA00023163"/>
    </source>
</evidence>
<dbReference type="SUPFAM" id="SSF46689">
    <property type="entry name" value="Homeodomain-like"/>
    <property type="match status" value="2"/>
</dbReference>
<dbReference type="AlphaFoldDB" id="A0A1X9LFP0"/>
<keyword evidence="3" id="KW-0804">Transcription</keyword>
<dbReference type="EMBL" id="CP020715">
    <property type="protein sequence ID" value="ARJ03984.1"/>
    <property type="molecule type" value="Genomic_DNA"/>
</dbReference>
<dbReference type="Proteomes" id="UP000192775">
    <property type="component" value="Chromosome"/>
</dbReference>
<dbReference type="STRING" id="1619308.B5808_01080"/>
<dbReference type="InterPro" id="IPR050204">
    <property type="entry name" value="AraC_XylS_family_regulators"/>
</dbReference>
<protein>
    <submittedName>
        <fullName evidence="4">Uncharacterized protein</fullName>
    </submittedName>
</protein>
<keyword evidence="5" id="KW-1185">Reference proteome</keyword>
<dbReference type="PANTHER" id="PTHR46796">
    <property type="entry name" value="HTH-TYPE TRANSCRIPTIONAL ACTIVATOR RHAS-RELATED"/>
    <property type="match status" value="1"/>
</dbReference>
<dbReference type="Pfam" id="PF14525">
    <property type="entry name" value="AraC_binding_2"/>
    <property type="match status" value="1"/>
</dbReference>
<dbReference type="Pfam" id="PF12833">
    <property type="entry name" value="HTH_18"/>
    <property type="match status" value="1"/>
</dbReference>
<dbReference type="PANTHER" id="PTHR46796:SF12">
    <property type="entry name" value="HTH-TYPE DNA-BINDING TRANSCRIPTIONAL ACTIVATOR EUTR"/>
    <property type="match status" value="1"/>
</dbReference>
<keyword evidence="2" id="KW-0238">DNA-binding</keyword>
<evidence type="ECO:0000256" key="1">
    <source>
        <dbReference type="ARBA" id="ARBA00023015"/>
    </source>
</evidence>
<evidence type="ECO:0000313" key="4">
    <source>
        <dbReference type="EMBL" id="ARJ03984.1"/>
    </source>
</evidence>
<keyword evidence="1" id="KW-0805">Transcription regulation</keyword>
<dbReference type="GO" id="GO:0043565">
    <property type="term" value="F:sequence-specific DNA binding"/>
    <property type="evidence" value="ECO:0007669"/>
    <property type="project" value="InterPro"/>
</dbReference>
<sequence length="328" mass="35499">MAHVTMTARTPDRACEVAGRVFHAHRLEPRVGSGFTFSLTSDTVGPITVGELTYGAGVAIRTAEYRTAYQVNHALEGTLRTSSGSERREITERWAAVYRPDRPTAIAGWERPATMLAVKILRDPLERFVESYTGEPRGGEALPLTMSLDTTSPEGRAWRESLRRLRSAARAGIADGPVLRSILVDDCLTALTLAALPGRRGRTTGADTALEAGSAAGRSAYSLAVELMHAAAAEPLTLPLLAAHAGVSGRALQLAFQQHVRTTPMRYLRQVRLDLARRELRRAGADDSVGDIARRAGFGHTGRFAAEYASRFGEHPSDTLRRGCRSAN</sequence>
<evidence type="ECO:0000313" key="5">
    <source>
        <dbReference type="Proteomes" id="UP000192775"/>
    </source>
</evidence>
<dbReference type="InterPro" id="IPR009057">
    <property type="entry name" value="Homeodomain-like_sf"/>
</dbReference>
<proteinExistence type="predicted"/>
<reference evidence="4 5" key="1">
    <citation type="submission" date="2017-04" db="EMBL/GenBank/DDBJ databases">
        <authorList>
            <person name="Afonso C.L."/>
            <person name="Miller P.J."/>
            <person name="Scott M.A."/>
            <person name="Spackman E."/>
            <person name="Goraichik I."/>
            <person name="Dimitrov K.M."/>
            <person name="Suarez D.L."/>
            <person name="Swayne D.E."/>
        </authorList>
    </citation>
    <scope>NUCLEOTIDE SEQUENCE [LARGE SCALE GENOMIC DNA]</scope>
    <source>
        <strain evidence="5">XA(T)</strain>
    </source>
</reference>
<name>A0A1X9LFP0_9MICO</name>